<evidence type="ECO:0000256" key="4">
    <source>
        <dbReference type="ARBA" id="ARBA00022692"/>
    </source>
</evidence>
<gene>
    <name evidence="8" type="ORF">DFQ09_101843</name>
</gene>
<comment type="caution">
    <text evidence="8">The sequence shown here is derived from an EMBL/GenBank/DDBJ whole genome shotgun (WGS) entry which is preliminary data.</text>
</comment>
<dbReference type="AlphaFoldDB" id="A0A3D9N4X7"/>
<evidence type="ECO:0000313" key="9">
    <source>
        <dbReference type="Proteomes" id="UP000256919"/>
    </source>
</evidence>
<keyword evidence="4 7" id="KW-0812">Transmembrane</keyword>
<reference evidence="8 9" key="1">
    <citation type="submission" date="2018-07" db="EMBL/GenBank/DDBJ databases">
        <title>Genomic Encyclopedia of Type Strains, Phase III (KMG-III): the genomes of soil and plant-associated and newly described type strains.</title>
        <authorList>
            <person name="Whitman W."/>
        </authorList>
    </citation>
    <scope>NUCLEOTIDE SEQUENCE [LARGE SCALE GENOMIC DNA]</scope>
    <source>
        <strain evidence="8 9">CECT 7948</strain>
    </source>
</reference>
<sequence>MELIDVTFLSPVALLLLRISVGMVFFSSGKSHAINPKERGESMGMPASAAMVLGITEMLAAVSIILGIFTQVGAILIMITMLGAIYKKIFEWKTGFYAEEGFGWHYDVIFFIAAFIILTTNGGLYTIY</sequence>
<comment type="subcellular location">
    <subcellularLocation>
        <location evidence="1">Cell membrane</location>
        <topology evidence="1">Multi-pass membrane protein</topology>
    </subcellularLocation>
</comment>
<dbReference type="OrthoDB" id="1452364at2"/>
<name>A0A3D9N4X7_9FLAO</name>
<dbReference type="RefSeq" id="WP_115808378.1">
    <property type="nucleotide sequence ID" value="NZ_JABFDI010000005.1"/>
</dbReference>
<dbReference type="PANTHER" id="PTHR33452">
    <property type="entry name" value="OXIDOREDUCTASE CATD-RELATED"/>
    <property type="match status" value="1"/>
</dbReference>
<accession>A0A3D9N4X7</accession>
<proteinExistence type="inferred from homology"/>
<dbReference type="EMBL" id="QREI01000001">
    <property type="protein sequence ID" value="REE28001.1"/>
    <property type="molecule type" value="Genomic_DNA"/>
</dbReference>
<dbReference type="InterPro" id="IPR032808">
    <property type="entry name" value="DoxX"/>
</dbReference>
<dbReference type="PANTHER" id="PTHR33452:SF1">
    <property type="entry name" value="INNER MEMBRANE PROTEIN YPHA-RELATED"/>
    <property type="match status" value="1"/>
</dbReference>
<dbReference type="GO" id="GO:0005886">
    <property type="term" value="C:plasma membrane"/>
    <property type="evidence" value="ECO:0007669"/>
    <property type="project" value="UniProtKB-SubCell"/>
</dbReference>
<evidence type="ECO:0000256" key="6">
    <source>
        <dbReference type="ARBA" id="ARBA00023136"/>
    </source>
</evidence>
<feature type="transmembrane region" description="Helical" evidence="7">
    <location>
        <begin position="102"/>
        <end position="127"/>
    </location>
</feature>
<feature type="transmembrane region" description="Helical" evidence="7">
    <location>
        <begin position="6"/>
        <end position="26"/>
    </location>
</feature>
<keyword evidence="6 7" id="KW-0472">Membrane</keyword>
<dbReference type="Pfam" id="PF07681">
    <property type="entry name" value="DoxX"/>
    <property type="match status" value="1"/>
</dbReference>
<dbReference type="InterPro" id="IPR051907">
    <property type="entry name" value="DoxX-like_oxidoreductase"/>
</dbReference>
<evidence type="ECO:0000256" key="5">
    <source>
        <dbReference type="ARBA" id="ARBA00022989"/>
    </source>
</evidence>
<evidence type="ECO:0000256" key="1">
    <source>
        <dbReference type="ARBA" id="ARBA00004651"/>
    </source>
</evidence>
<keyword evidence="5 7" id="KW-1133">Transmembrane helix</keyword>
<comment type="similarity">
    <text evidence="2">Belongs to the DoxX family.</text>
</comment>
<dbReference type="Proteomes" id="UP000256919">
    <property type="component" value="Unassembled WGS sequence"/>
</dbReference>
<evidence type="ECO:0000256" key="2">
    <source>
        <dbReference type="ARBA" id="ARBA00006679"/>
    </source>
</evidence>
<feature type="transmembrane region" description="Helical" evidence="7">
    <location>
        <begin position="72"/>
        <end position="90"/>
    </location>
</feature>
<evidence type="ECO:0000313" key="8">
    <source>
        <dbReference type="EMBL" id="REE28001.1"/>
    </source>
</evidence>
<organism evidence="8 9">
    <name type="scientific">Winogradskyella pacifica</name>
    <dbReference type="NCBI Taxonomy" id="664642"/>
    <lineage>
        <taxon>Bacteria</taxon>
        <taxon>Pseudomonadati</taxon>
        <taxon>Bacteroidota</taxon>
        <taxon>Flavobacteriia</taxon>
        <taxon>Flavobacteriales</taxon>
        <taxon>Flavobacteriaceae</taxon>
        <taxon>Winogradskyella</taxon>
    </lineage>
</organism>
<evidence type="ECO:0000256" key="7">
    <source>
        <dbReference type="SAM" id="Phobius"/>
    </source>
</evidence>
<keyword evidence="9" id="KW-1185">Reference proteome</keyword>
<evidence type="ECO:0000256" key="3">
    <source>
        <dbReference type="ARBA" id="ARBA00022475"/>
    </source>
</evidence>
<protein>
    <submittedName>
        <fullName evidence="8">Putative oxidoreductase</fullName>
    </submittedName>
</protein>
<keyword evidence="3" id="KW-1003">Cell membrane</keyword>